<dbReference type="InterPro" id="IPR016181">
    <property type="entry name" value="Acyl_CoA_acyltransferase"/>
</dbReference>
<keyword evidence="1" id="KW-0808">Transferase</keyword>
<dbReference type="InterPro" id="IPR022677">
    <property type="entry name" value="NMT_C"/>
</dbReference>
<name>A0ABP0JVD3_9DINO</name>
<gene>
    <name evidence="5" type="ORF">SCF082_LOCUS14046</name>
</gene>
<feature type="region of interest" description="Disordered" evidence="3">
    <location>
        <begin position="1"/>
        <end position="31"/>
    </location>
</feature>
<dbReference type="EMBL" id="CAXAMM010008757">
    <property type="protein sequence ID" value="CAK9018347.1"/>
    <property type="molecule type" value="Genomic_DNA"/>
</dbReference>
<evidence type="ECO:0000256" key="3">
    <source>
        <dbReference type="SAM" id="MobiDB-lite"/>
    </source>
</evidence>
<evidence type="ECO:0000256" key="2">
    <source>
        <dbReference type="RuleBase" id="RU004178"/>
    </source>
</evidence>
<dbReference type="PANTHER" id="PTHR11377">
    <property type="entry name" value="N-MYRISTOYL TRANSFERASE"/>
    <property type="match status" value="1"/>
</dbReference>
<dbReference type="SUPFAM" id="SSF55729">
    <property type="entry name" value="Acyl-CoA N-acyltransferases (Nat)"/>
    <property type="match status" value="1"/>
</dbReference>
<sequence length="216" mass="24852">MEGYPSDTAPKAADVEPDDEDNDGDDSANKQCLCSKFKEEKPSKPLPFERGDVNDDKELQEIYTLLTENYVEDDVPETCQLSGMREMRKEDVPRVHALVSTYLKKFQLHPELSPEEVEHWMMPRKDVVYCYVRENEKGEINDVCSFYNLPSTILGHEKHNQLRAAYSYWNVATTDTLNVPLAMQTLFVEDFDVFNALDVMENESFLKVQGNQLAVI</sequence>
<comment type="similarity">
    <text evidence="2">Belongs to the NMT family.</text>
</comment>
<feature type="domain" description="Glycylpeptide N-tetradecanoyltransferase C-terminal" evidence="4">
    <location>
        <begin position="73"/>
        <end position="208"/>
    </location>
</feature>
<comment type="caution">
    <text evidence="5">The sequence shown here is derived from an EMBL/GenBank/DDBJ whole genome shotgun (WGS) entry which is preliminary data.</text>
</comment>
<dbReference type="EC" id="2.3.1.97" evidence="1"/>
<evidence type="ECO:0000313" key="6">
    <source>
        <dbReference type="Proteomes" id="UP001642464"/>
    </source>
</evidence>
<comment type="catalytic activity">
    <reaction evidence="1">
        <text>N-terminal glycyl-[protein] + tetradecanoyl-CoA = N-tetradecanoylglycyl-[protein] + CoA + H(+)</text>
        <dbReference type="Rhea" id="RHEA:15521"/>
        <dbReference type="Rhea" id="RHEA-COMP:12666"/>
        <dbReference type="Rhea" id="RHEA-COMP:12667"/>
        <dbReference type="ChEBI" id="CHEBI:15378"/>
        <dbReference type="ChEBI" id="CHEBI:57287"/>
        <dbReference type="ChEBI" id="CHEBI:57385"/>
        <dbReference type="ChEBI" id="CHEBI:64723"/>
        <dbReference type="ChEBI" id="CHEBI:133050"/>
        <dbReference type="EC" id="2.3.1.97"/>
    </reaction>
</comment>
<evidence type="ECO:0000256" key="1">
    <source>
        <dbReference type="RuleBase" id="RU000586"/>
    </source>
</evidence>
<keyword evidence="6" id="KW-1185">Reference proteome</keyword>
<dbReference type="Proteomes" id="UP001642464">
    <property type="component" value="Unassembled WGS sequence"/>
</dbReference>
<accession>A0ABP0JVD3</accession>
<dbReference type="Gene3D" id="3.40.630.30">
    <property type="match status" value="1"/>
</dbReference>
<dbReference type="PANTHER" id="PTHR11377:SF5">
    <property type="entry name" value="GLYCYLPEPTIDE N-TETRADECANOYLTRANSFERASE"/>
    <property type="match status" value="1"/>
</dbReference>
<keyword evidence="1" id="KW-0012">Acyltransferase</keyword>
<organism evidence="5 6">
    <name type="scientific">Durusdinium trenchii</name>
    <dbReference type="NCBI Taxonomy" id="1381693"/>
    <lineage>
        <taxon>Eukaryota</taxon>
        <taxon>Sar</taxon>
        <taxon>Alveolata</taxon>
        <taxon>Dinophyceae</taxon>
        <taxon>Suessiales</taxon>
        <taxon>Symbiodiniaceae</taxon>
        <taxon>Durusdinium</taxon>
    </lineage>
</organism>
<feature type="compositionally biased region" description="Acidic residues" evidence="3">
    <location>
        <begin position="15"/>
        <end position="26"/>
    </location>
</feature>
<evidence type="ECO:0000259" key="4">
    <source>
        <dbReference type="Pfam" id="PF02799"/>
    </source>
</evidence>
<comment type="function">
    <text evidence="1">Adds a myristoyl group to the N-terminal glycine residue of certain cellular proteins.</text>
</comment>
<proteinExistence type="inferred from homology"/>
<reference evidence="5 6" key="1">
    <citation type="submission" date="2024-02" db="EMBL/GenBank/DDBJ databases">
        <authorList>
            <person name="Chen Y."/>
            <person name="Shah S."/>
            <person name="Dougan E. K."/>
            <person name="Thang M."/>
            <person name="Chan C."/>
        </authorList>
    </citation>
    <scope>NUCLEOTIDE SEQUENCE [LARGE SCALE GENOMIC DNA]</scope>
</reference>
<evidence type="ECO:0000313" key="5">
    <source>
        <dbReference type="EMBL" id="CAK9018347.1"/>
    </source>
</evidence>
<protein>
    <recommendedName>
        <fullName evidence="1">Glycylpeptide N-tetradecanoyltransferase</fullName>
        <ecNumber evidence="1">2.3.1.97</ecNumber>
    </recommendedName>
</protein>
<dbReference type="Pfam" id="PF02799">
    <property type="entry name" value="NMT_C"/>
    <property type="match status" value="1"/>
</dbReference>
<dbReference type="InterPro" id="IPR000903">
    <property type="entry name" value="NMT"/>
</dbReference>